<gene>
    <name evidence="5" type="primary">ckb-1</name>
    <name evidence="5" type="ORF">LOC62_01G000867</name>
</gene>
<comment type="similarity">
    <text evidence="1 3">Belongs to the casein kinase 2 subunit beta family.</text>
</comment>
<dbReference type="GO" id="GO:0005956">
    <property type="term" value="C:protein kinase CK2 complex"/>
    <property type="evidence" value="ECO:0007669"/>
    <property type="project" value="UniProtKB-UniRule"/>
</dbReference>
<dbReference type="GO" id="GO:0016301">
    <property type="term" value="F:kinase activity"/>
    <property type="evidence" value="ECO:0007669"/>
    <property type="project" value="UniProtKB-KW"/>
</dbReference>
<name>A0AAF1BMX7_9TREE</name>
<dbReference type="AlphaFoldDB" id="A0AAF1BMX7"/>
<dbReference type="PROSITE" id="PS01101">
    <property type="entry name" value="CK2_BETA"/>
    <property type="match status" value="1"/>
</dbReference>
<dbReference type="GeneID" id="87804125"/>
<protein>
    <recommendedName>
        <fullName evidence="3">Casein kinase II subunit beta</fullName>
        <shortName evidence="3">CK II beta</shortName>
    </recommendedName>
</protein>
<keyword evidence="5" id="KW-0808">Transferase</keyword>
<dbReference type="Pfam" id="PF01214">
    <property type="entry name" value="CK_II_beta"/>
    <property type="match status" value="1"/>
</dbReference>
<dbReference type="InterPro" id="IPR000704">
    <property type="entry name" value="Casein_kinase_II_reg-sub"/>
</dbReference>
<feature type="compositionally biased region" description="Low complexity" evidence="4">
    <location>
        <begin position="28"/>
        <end position="40"/>
    </location>
</feature>
<feature type="region of interest" description="Disordered" evidence="4">
    <location>
        <begin position="237"/>
        <end position="271"/>
    </location>
</feature>
<dbReference type="Proteomes" id="UP000827549">
    <property type="component" value="Chromosome 1"/>
</dbReference>
<organism evidence="5 6">
    <name type="scientific">Vanrija pseudolonga</name>
    <dbReference type="NCBI Taxonomy" id="143232"/>
    <lineage>
        <taxon>Eukaryota</taxon>
        <taxon>Fungi</taxon>
        <taxon>Dikarya</taxon>
        <taxon>Basidiomycota</taxon>
        <taxon>Agaricomycotina</taxon>
        <taxon>Tremellomycetes</taxon>
        <taxon>Trichosporonales</taxon>
        <taxon>Trichosporonaceae</taxon>
        <taxon>Vanrija</taxon>
    </lineage>
</organism>
<evidence type="ECO:0000256" key="4">
    <source>
        <dbReference type="SAM" id="MobiDB-lite"/>
    </source>
</evidence>
<keyword evidence="6" id="KW-1185">Reference proteome</keyword>
<dbReference type="PRINTS" id="PR00472">
    <property type="entry name" value="CASNKINASEII"/>
</dbReference>
<dbReference type="SMART" id="SM01085">
    <property type="entry name" value="CK_II_beta"/>
    <property type="match status" value="1"/>
</dbReference>
<keyword evidence="5" id="KW-0418">Kinase</keyword>
<sequence length="380" mass="42160">MQRVYVDMASRELHPDELEQDEDELEFDSSSQGSSDETSTLTWIPTNPSATRPRHKLTSSKTWFTSLPGHDYFCEVHEDFIEDDFNLTGLQSLVPFWKEALEMVLDVEPEEDSSKIPDVSIVESSAELLYGLVHQRFILTKPGLAMMVEKYEAGHFGACPRVYCHSTHVLPCGRSDMPGIDTVKLYCPNCGDIYSPPSSKYFQVDGAFFGTSFGPLFFQTYPELLSTPFAPSAATIASSSATPSQDRGGVSPSPSGFSADPLANPNPYGGQRPALGKLYVPRIYGFKVSERARSGPRMRWLRERPERYDELDEVDYRGRWKDGANTQGGPGDAETAPTETRNGRLFDDEDDEDAEEEEEEEEDGAAAAAAQPQAVGHGRR</sequence>
<dbReference type="EMBL" id="CP086714">
    <property type="protein sequence ID" value="WOO77278.1"/>
    <property type="molecule type" value="Genomic_DNA"/>
</dbReference>
<feature type="compositionally biased region" description="Acidic residues" evidence="4">
    <location>
        <begin position="347"/>
        <end position="364"/>
    </location>
</feature>
<evidence type="ECO:0000256" key="3">
    <source>
        <dbReference type="RuleBase" id="RU361268"/>
    </source>
</evidence>
<dbReference type="SUPFAM" id="SSF57798">
    <property type="entry name" value="Casein kinase II beta subunit"/>
    <property type="match status" value="1"/>
</dbReference>
<evidence type="ECO:0000256" key="1">
    <source>
        <dbReference type="ARBA" id="ARBA00006941"/>
    </source>
</evidence>
<feature type="compositionally biased region" description="Acidic residues" evidence="4">
    <location>
        <begin position="18"/>
        <end position="27"/>
    </location>
</feature>
<dbReference type="GO" id="GO:0019887">
    <property type="term" value="F:protein kinase regulator activity"/>
    <property type="evidence" value="ECO:0007669"/>
    <property type="project" value="InterPro"/>
</dbReference>
<dbReference type="FunFam" id="2.20.25.20:FF:000001">
    <property type="entry name" value="Casein kinase II subunit beta"/>
    <property type="match status" value="1"/>
</dbReference>
<dbReference type="PANTHER" id="PTHR11740:SF0">
    <property type="entry name" value="CASEIN KINASE II SUBUNIT BETA"/>
    <property type="match status" value="1"/>
</dbReference>
<dbReference type="GO" id="GO:0005737">
    <property type="term" value="C:cytoplasm"/>
    <property type="evidence" value="ECO:0007669"/>
    <property type="project" value="TreeGrafter"/>
</dbReference>
<dbReference type="RefSeq" id="XP_062623310.1">
    <property type="nucleotide sequence ID" value="XM_062767326.1"/>
</dbReference>
<reference evidence="5" key="1">
    <citation type="submission" date="2023-10" db="EMBL/GenBank/DDBJ databases">
        <authorList>
            <person name="Noh H."/>
        </authorList>
    </citation>
    <scope>NUCLEOTIDE SEQUENCE</scope>
    <source>
        <strain evidence="5">DUCC4014</strain>
    </source>
</reference>
<dbReference type="InterPro" id="IPR016149">
    <property type="entry name" value="Casein_kin_II_reg-sub_N"/>
</dbReference>
<evidence type="ECO:0000313" key="6">
    <source>
        <dbReference type="Proteomes" id="UP000827549"/>
    </source>
</evidence>
<comment type="function">
    <text evidence="2 3">Regulatory subunit of casein kinase II/CK2. As part of the kinase complex regulates the basal catalytic activity of the alpha subunit a constitutively active serine/threonine-protein kinase that phosphorylates a large number of substrates containing acidic residues C-terminal to the phosphorylated serine or threonine.</text>
</comment>
<feature type="compositionally biased region" description="Polar residues" evidence="4">
    <location>
        <begin position="41"/>
        <end position="50"/>
    </location>
</feature>
<evidence type="ECO:0000313" key="5">
    <source>
        <dbReference type="EMBL" id="WOO77278.1"/>
    </source>
</evidence>
<evidence type="ECO:0000256" key="2">
    <source>
        <dbReference type="ARBA" id="ARBA00045899"/>
    </source>
</evidence>
<dbReference type="PANTHER" id="PTHR11740">
    <property type="entry name" value="CASEIN KINASE II SUBUNIT BETA"/>
    <property type="match status" value="1"/>
</dbReference>
<dbReference type="GO" id="GO:0006359">
    <property type="term" value="P:regulation of transcription by RNA polymerase III"/>
    <property type="evidence" value="ECO:0007669"/>
    <property type="project" value="TreeGrafter"/>
</dbReference>
<dbReference type="InterPro" id="IPR035991">
    <property type="entry name" value="Casein_kinase_II_beta-like"/>
</dbReference>
<comment type="subunit">
    <text evidence="3">Tetramer of two alpha and two beta subunits.</text>
</comment>
<accession>A0AAF1BMX7</accession>
<feature type="region of interest" description="Disordered" evidence="4">
    <location>
        <begin position="319"/>
        <end position="380"/>
    </location>
</feature>
<dbReference type="GO" id="GO:0034456">
    <property type="term" value="C:UTP-C complex"/>
    <property type="evidence" value="ECO:0007669"/>
    <property type="project" value="TreeGrafter"/>
</dbReference>
<proteinExistence type="inferred from homology"/>
<feature type="region of interest" description="Disordered" evidence="4">
    <location>
        <begin position="1"/>
        <end position="55"/>
    </location>
</feature>
<dbReference type="Gene3D" id="1.10.1820.10">
    <property type="entry name" value="protein kinase ck2 holoenzyme, chain C, domain 1"/>
    <property type="match status" value="1"/>
</dbReference>
<dbReference type="Gene3D" id="2.20.25.20">
    <property type="match status" value="1"/>
</dbReference>